<evidence type="ECO:0000256" key="3">
    <source>
        <dbReference type="ARBA" id="ARBA00023163"/>
    </source>
</evidence>
<evidence type="ECO:0000313" key="6">
    <source>
        <dbReference type="EMBL" id="GGZ09825.1"/>
    </source>
</evidence>
<dbReference type="PRINTS" id="PR00455">
    <property type="entry name" value="HTHTETR"/>
</dbReference>
<dbReference type="SUPFAM" id="SSF46689">
    <property type="entry name" value="Homeodomain-like"/>
    <property type="match status" value="1"/>
</dbReference>
<dbReference type="GO" id="GO:0003700">
    <property type="term" value="F:DNA-binding transcription factor activity"/>
    <property type="evidence" value="ECO:0007669"/>
    <property type="project" value="TreeGrafter"/>
</dbReference>
<dbReference type="Proteomes" id="UP000648075">
    <property type="component" value="Unassembled WGS sequence"/>
</dbReference>
<keyword evidence="1" id="KW-0805">Transcription regulation</keyword>
<keyword evidence="2 4" id="KW-0238">DNA-binding</keyword>
<comment type="caution">
    <text evidence="6">The sequence shown here is derived from an EMBL/GenBank/DDBJ whole genome shotgun (WGS) entry which is preliminary data.</text>
</comment>
<gene>
    <name evidence="6" type="ORF">GCM10011614_26050</name>
</gene>
<feature type="DNA-binding region" description="H-T-H motif" evidence="4">
    <location>
        <begin position="36"/>
        <end position="55"/>
    </location>
</feature>
<evidence type="ECO:0000256" key="4">
    <source>
        <dbReference type="PROSITE-ProRule" id="PRU00335"/>
    </source>
</evidence>
<evidence type="ECO:0000259" key="5">
    <source>
        <dbReference type="PROSITE" id="PS50977"/>
    </source>
</evidence>
<dbReference type="Pfam" id="PF00440">
    <property type="entry name" value="TetR_N"/>
    <property type="match status" value="1"/>
</dbReference>
<keyword evidence="3" id="KW-0804">Transcription</keyword>
<accession>A0A918PHD6</accession>
<evidence type="ECO:0000256" key="2">
    <source>
        <dbReference type="ARBA" id="ARBA00023125"/>
    </source>
</evidence>
<dbReference type="GO" id="GO:0000976">
    <property type="term" value="F:transcription cis-regulatory region binding"/>
    <property type="evidence" value="ECO:0007669"/>
    <property type="project" value="TreeGrafter"/>
</dbReference>
<dbReference type="FunFam" id="1.10.10.60:FF:000141">
    <property type="entry name" value="TetR family transcriptional regulator"/>
    <property type="match status" value="1"/>
</dbReference>
<dbReference type="InterPro" id="IPR001647">
    <property type="entry name" value="HTH_TetR"/>
</dbReference>
<dbReference type="PROSITE" id="PS50977">
    <property type="entry name" value="HTH_TETR_2"/>
    <property type="match status" value="1"/>
</dbReference>
<reference evidence="6" key="1">
    <citation type="journal article" date="2014" name="Int. J. Syst. Evol. Microbiol.">
        <title>Complete genome sequence of Corynebacterium casei LMG S-19264T (=DSM 44701T), isolated from a smear-ripened cheese.</title>
        <authorList>
            <consortium name="US DOE Joint Genome Institute (JGI-PGF)"/>
            <person name="Walter F."/>
            <person name="Albersmeier A."/>
            <person name="Kalinowski J."/>
            <person name="Ruckert C."/>
        </authorList>
    </citation>
    <scope>NUCLEOTIDE SEQUENCE</scope>
    <source>
        <strain evidence="6">KCTC 32255</strain>
    </source>
</reference>
<keyword evidence="7" id="KW-1185">Reference proteome</keyword>
<dbReference type="InterPro" id="IPR009057">
    <property type="entry name" value="Homeodomain-like_sf"/>
</dbReference>
<dbReference type="Pfam" id="PF14246">
    <property type="entry name" value="TetR_C_7"/>
    <property type="match status" value="1"/>
</dbReference>
<dbReference type="PANTHER" id="PTHR30055:SF146">
    <property type="entry name" value="HTH-TYPE TRANSCRIPTIONAL DUAL REGULATOR CECR"/>
    <property type="match status" value="1"/>
</dbReference>
<dbReference type="AlphaFoldDB" id="A0A918PHD6"/>
<protein>
    <recommendedName>
        <fullName evidence="5">HTH tetR-type domain-containing protein</fullName>
    </recommendedName>
</protein>
<dbReference type="InterPro" id="IPR050109">
    <property type="entry name" value="HTH-type_TetR-like_transc_reg"/>
</dbReference>
<evidence type="ECO:0000313" key="7">
    <source>
        <dbReference type="Proteomes" id="UP000648075"/>
    </source>
</evidence>
<dbReference type="EMBL" id="BMZA01000010">
    <property type="protein sequence ID" value="GGZ09825.1"/>
    <property type="molecule type" value="Genomic_DNA"/>
</dbReference>
<dbReference type="InterPro" id="IPR036271">
    <property type="entry name" value="Tet_transcr_reg_TetR-rel_C_sf"/>
</dbReference>
<organism evidence="6 7">
    <name type="scientific">Novosphingobium colocasiae</name>
    <dbReference type="NCBI Taxonomy" id="1256513"/>
    <lineage>
        <taxon>Bacteria</taxon>
        <taxon>Pseudomonadati</taxon>
        <taxon>Pseudomonadota</taxon>
        <taxon>Alphaproteobacteria</taxon>
        <taxon>Sphingomonadales</taxon>
        <taxon>Sphingomonadaceae</taxon>
        <taxon>Novosphingobium</taxon>
    </lineage>
</organism>
<dbReference type="InterPro" id="IPR039536">
    <property type="entry name" value="TetR_C_Proteobacteria"/>
</dbReference>
<proteinExistence type="predicted"/>
<name>A0A918PHD6_9SPHN</name>
<dbReference type="SUPFAM" id="SSF48498">
    <property type="entry name" value="Tetracyclin repressor-like, C-terminal domain"/>
    <property type="match status" value="1"/>
</dbReference>
<dbReference type="Gene3D" id="1.10.357.10">
    <property type="entry name" value="Tetracycline Repressor, domain 2"/>
    <property type="match status" value="1"/>
</dbReference>
<reference evidence="6" key="2">
    <citation type="submission" date="2020-09" db="EMBL/GenBank/DDBJ databases">
        <authorList>
            <person name="Sun Q."/>
            <person name="Kim S."/>
        </authorList>
    </citation>
    <scope>NUCLEOTIDE SEQUENCE</scope>
    <source>
        <strain evidence="6">KCTC 32255</strain>
    </source>
</reference>
<sequence>MDKCTSKREENRARRRAAILSIAHQGFLDNGYAATSMSAIADKLGGSKTTLWSHFSSKEELFNAVVEDLVAKLENDLRDVLDVDRFSVEALRRLLIRLCARLMTPSAIGLTRLVIGEAGRFPEVGEVFFRNGITTLRARLLRFFEGGFPPARAGVLMELTMCAVQGFRFSSIVRGQALTNSEIETFVDCLLENLRIPADWADRAAAADSVSDNDADD</sequence>
<feature type="domain" description="HTH tetR-type" evidence="5">
    <location>
        <begin position="13"/>
        <end position="73"/>
    </location>
</feature>
<evidence type="ECO:0000256" key="1">
    <source>
        <dbReference type="ARBA" id="ARBA00023015"/>
    </source>
</evidence>
<dbReference type="PANTHER" id="PTHR30055">
    <property type="entry name" value="HTH-TYPE TRANSCRIPTIONAL REGULATOR RUTR"/>
    <property type="match status" value="1"/>
</dbReference>